<dbReference type="Gene3D" id="3.20.20.190">
    <property type="entry name" value="Phosphatidylinositol (PI) phosphodiesterase"/>
    <property type="match status" value="1"/>
</dbReference>
<evidence type="ECO:0000313" key="3">
    <source>
        <dbReference type="RefSeq" id="XP_010476389.1"/>
    </source>
</evidence>
<feature type="chain" id="PRO_5046061392" evidence="1">
    <location>
        <begin position="23"/>
        <end position="344"/>
    </location>
</feature>
<keyword evidence="1" id="KW-0732">Signal</keyword>
<reference evidence="3" key="2">
    <citation type="submission" date="2025-08" db="UniProtKB">
        <authorList>
            <consortium name="RefSeq"/>
        </authorList>
    </citation>
    <scope>IDENTIFICATION</scope>
    <source>
        <tissue evidence="3">Leaf</tissue>
    </source>
</reference>
<organism evidence="2 3">
    <name type="scientific">Camelina sativa</name>
    <name type="common">False flax</name>
    <name type="synonym">Myagrum sativum</name>
    <dbReference type="NCBI Taxonomy" id="90675"/>
    <lineage>
        <taxon>Eukaryota</taxon>
        <taxon>Viridiplantae</taxon>
        <taxon>Streptophyta</taxon>
        <taxon>Embryophyta</taxon>
        <taxon>Tracheophyta</taxon>
        <taxon>Spermatophyta</taxon>
        <taxon>Magnoliopsida</taxon>
        <taxon>eudicotyledons</taxon>
        <taxon>Gunneridae</taxon>
        <taxon>Pentapetalae</taxon>
        <taxon>rosids</taxon>
        <taxon>malvids</taxon>
        <taxon>Brassicales</taxon>
        <taxon>Brassicaceae</taxon>
        <taxon>Camelineae</taxon>
        <taxon>Camelina</taxon>
    </lineage>
</organism>
<sequence length="344" mass="38642">MASFKFFFVVTILVMFHPAAISFVSSSLELGDQCSSDEDCNVGLGCYKCGIEDARCVRSNITNPFSVGNNSMPFNKYAFLTTHNSFAIEGKLLHVATQEDTIVQQLNSGVRALMLDTYDYQGDVWLCHSFDEKCFEITKFNRAIDTFKEIFAFLTANPLEIVTLFLEDYVKSPNGLTKVFTDSGLKKFWFPVKIMPLGGRDWPLVKDMVANNQRLIVFTSAESKQKTEGIAYQWNYVVENQYGNDGAIPYECSNRGESALLTDKTKALVLVNHFKTVPIKILTCEDNSEQLVDMIKTCYLAAGDRWANYVAVNFYKRSIGGGTFQAVDILNAKLLCGRYDVHAC</sequence>
<protein>
    <submittedName>
        <fullName evidence="3">PI-PLC X domain-containing protein At5g67130-like</fullName>
    </submittedName>
</protein>
<dbReference type="Proteomes" id="UP000694864">
    <property type="component" value="Chromosome 17"/>
</dbReference>
<dbReference type="PANTHER" id="PTHR13593">
    <property type="match status" value="1"/>
</dbReference>
<dbReference type="PROSITE" id="PS50007">
    <property type="entry name" value="PIPLC_X_DOMAIN"/>
    <property type="match status" value="1"/>
</dbReference>
<reference evidence="2" key="1">
    <citation type="journal article" date="2014" name="Nat. Commun.">
        <title>The emerging biofuel crop Camelina sativa retains a highly undifferentiated hexaploid genome structure.</title>
        <authorList>
            <person name="Kagale S."/>
            <person name="Koh C."/>
            <person name="Nixon J."/>
            <person name="Bollina V."/>
            <person name="Clarke W.E."/>
            <person name="Tuteja R."/>
            <person name="Spillane C."/>
            <person name="Robinson S.J."/>
            <person name="Links M.G."/>
            <person name="Clarke C."/>
            <person name="Higgins E.E."/>
            <person name="Huebert T."/>
            <person name="Sharpe A.G."/>
            <person name="Parkin I.A."/>
        </authorList>
    </citation>
    <scope>NUCLEOTIDE SEQUENCE [LARGE SCALE GENOMIC DNA]</scope>
    <source>
        <strain evidence="2">cv. DH55</strain>
    </source>
</reference>
<name>A0ABM0WUK6_CAMSA</name>
<gene>
    <name evidence="3" type="primary">LOC104755659</name>
</gene>
<feature type="signal peptide" evidence="1">
    <location>
        <begin position="1"/>
        <end position="22"/>
    </location>
</feature>
<dbReference type="SUPFAM" id="SSF51695">
    <property type="entry name" value="PLC-like phosphodiesterases"/>
    <property type="match status" value="1"/>
</dbReference>
<keyword evidence="2" id="KW-1185">Reference proteome</keyword>
<dbReference type="RefSeq" id="XP_010476389.1">
    <property type="nucleotide sequence ID" value="XM_010478087.1"/>
</dbReference>
<dbReference type="InterPro" id="IPR051057">
    <property type="entry name" value="PI-PLC_domain"/>
</dbReference>
<dbReference type="Pfam" id="PF26178">
    <property type="entry name" value="PI-PLC_cat"/>
    <property type="match status" value="1"/>
</dbReference>
<accession>A0ABM0WUK6</accession>
<proteinExistence type="predicted"/>
<evidence type="ECO:0000256" key="1">
    <source>
        <dbReference type="SAM" id="SignalP"/>
    </source>
</evidence>
<dbReference type="GeneID" id="104755659"/>
<dbReference type="PANTHER" id="PTHR13593:SF51">
    <property type="entry name" value="F21F23.12 PROTEIN"/>
    <property type="match status" value="1"/>
</dbReference>
<dbReference type="InterPro" id="IPR017946">
    <property type="entry name" value="PLC-like_Pdiesterase_TIM-brl"/>
</dbReference>
<evidence type="ECO:0000313" key="2">
    <source>
        <dbReference type="Proteomes" id="UP000694864"/>
    </source>
</evidence>
<dbReference type="CDD" id="cd08588">
    <property type="entry name" value="PI-PLCc_At5g67130_like"/>
    <property type="match status" value="1"/>
</dbReference>